<accession>A0A366DW53</accession>
<proteinExistence type="predicted"/>
<protein>
    <submittedName>
        <fullName evidence="2">Putative acetyltransferase</fullName>
    </submittedName>
</protein>
<feature type="domain" description="N-acetyltransferase" evidence="1">
    <location>
        <begin position="9"/>
        <end position="153"/>
    </location>
</feature>
<keyword evidence="2" id="KW-0808">Transferase</keyword>
<keyword evidence="3" id="KW-1185">Reference proteome</keyword>
<evidence type="ECO:0000313" key="3">
    <source>
        <dbReference type="Proteomes" id="UP000252893"/>
    </source>
</evidence>
<dbReference type="GO" id="GO:0016747">
    <property type="term" value="F:acyltransferase activity, transferring groups other than amino-acyl groups"/>
    <property type="evidence" value="ECO:0007669"/>
    <property type="project" value="InterPro"/>
</dbReference>
<comment type="caution">
    <text evidence="2">The sequence shown here is derived from an EMBL/GenBank/DDBJ whole genome shotgun (WGS) entry which is preliminary data.</text>
</comment>
<dbReference type="OrthoDB" id="9797178at2"/>
<dbReference type="SUPFAM" id="SSF55729">
    <property type="entry name" value="Acyl-CoA N-acyltransferases (Nat)"/>
    <property type="match status" value="1"/>
</dbReference>
<reference evidence="2 3" key="1">
    <citation type="submission" date="2018-06" db="EMBL/GenBank/DDBJ databases">
        <title>Genomic Encyclopedia of Type Strains, Phase IV (KMG-IV): sequencing the most valuable type-strain genomes for metagenomic binning, comparative biology and taxonomic classification.</title>
        <authorList>
            <person name="Goeker M."/>
        </authorList>
    </citation>
    <scope>NUCLEOTIDE SEQUENCE [LARGE SCALE GENOMIC DNA]</scope>
    <source>
        <strain evidence="2 3">DSM 25619</strain>
    </source>
</reference>
<dbReference type="AlphaFoldDB" id="A0A366DW53"/>
<dbReference type="EMBL" id="QNRH01000005">
    <property type="protein sequence ID" value="RBO93428.1"/>
    <property type="molecule type" value="Genomic_DNA"/>
</dbReference>
<dbReference type="Pfam" id="PF13527">
    <property type="entry name" value="Acetyltransf_9"/>
    <property type="match status" value="1"/>
</dbReference>
<gene>
    <name evidence="2" type="ORF">DFR47_105145</name>
</gene>
<organism evidence="2 3">
    <name type="scientific">Pseudochrobactrum asaccharolyticum</name>
    <dbReference type="NCBI Taxonomy" id="354351"/>
    <lineage>
        <taxon>Bacteria</taxon>
        <taxon>Pseudomonadati</taxon>
        <taxon>Pseudomonadota</taxon>
        <taxon>Alphaproteobacteria</taxon>
        <taxon>Hyphomicrobiales</taxon>
        <taxon>Brucellaceae</taxon>
        <taxon>Pseudochrobactrum</taxon>
    </lineage>
</organism>
<dbReference type="RefSeq" id="WP_113945146.1">
    <property type="nucleotide sequence ID" value="NZ_JBHEEG010000006.1"/>
</dbReference>
<dbReference type="Proteomes" id="UP000252893">
    <property type="component" value="Unassembled WGS sequence"/>
</dbReference>
<sequence length="175" mass="19291">MSHSPVKRFDIRPVREQDRSQIDGVIAAAFNGNDEVALVRKLVSDKDIVLEVVAEVEGTIIGHILFSRLRIEQDYDRLAAVALAPLAVLPAHQRAGIGHAMMEEAHRLLVQQGESLSIVLGEPAYYGRFGYAVADAAQLESPYPAQYLQLKYLTERKPCTTIQGKLIYASAFGES</sequence>
<dbReference type="InterPro" id="IPR000182">
    <property type="entry name" value="GNAT_dom"/>
</dbReference>
<evidence type="ECO:0000313" key="2">
    <source>
        <dbReference type="EMBL" id="RBO93428.1"/>
    </source>
</evidence>
<dbReference type="Gene3D" id="3.40.630.30">
    <property type="match status" value="1"/>
</dbReference>
<name>A0A366DW53_9HYPH</name>
<dbReference type="InterPro" id="IPR016181">
    <property type="entry name" value="Acyl_CoA_acyltransferase"/>
</dbReference>
<evidence type="ECO:0000259" key="1">
    <source>
        <dbReference type="PROSITE" id="PS51186"/>
    </source>
</evidence>
<dbReference type="PROSITE" id="PS51186">
    <property type="entry name" value="GNAT"/>
    <property type="match status" value="1"/>
</dbReference>